<protein>
    <submittedName>
        <fullName evidence="3">Mycothiol maleylpyruvate isomerase N-terminal domain-containing protein</fullName>
    </submittedName>
</protein>
<dbReference type="InterPro" id="IPR024344">
    <property type="entry name" value="MDMPI_metal-binding"/>
</dbReference>
<dbReference type="OrthoDB" id="3213216at2"/>
<dbReference type="EMBL" id="FNKK01000002">
    <property type="protein sequence ID" value="SDQ92485.1"/>
    <property type="molecule type" value="Genomic_DNA"/>
</dbReference>
<dbReference type="InterPro" id="IPR034660">
    <property type="entry name" value="DinB/YfiT-like"/>
</dbReference>
<dbReference type="SUPFAM" id="SSF109854">
    <property type="entry name" value="DinB/YfiT-like putative metalloenzymes"/>
    <property type="match status" value="1"/>
</dbReference>
<evidence type="ECO:0000256" key="1">
    <source>
        <dbReference type="SAM" id="MobiDB-lite"/>
    </source>
</evidence>
<keyword evidence="3" id="KW-0413">Isomerase</keyword>
<dbReference type="STRING" id="35622.SAMN04489764_2642"/>
<dbReference type="RefSeq" id="WP_093259297.1">
    <property type="nucleotide sequence ID" value="NZ_FNKK01000002.1"/>
</dbReference>
<name>A0A1H1EUS2_9ACTN</name>
<keyword evidence="4" id="KW-1185">Reference proteome</keyword>
<gene>
    <name evidence="3" type="ORF">SAMN04489764_2642</name>
</gene>
<dbReference type="AlphaFoldDB" id="A0A1H1EUS2"/>
<dbReference type="GO" id="GO:0046872">
    <property type="term" value="F:metal ion binding"/>
    <property type="evidence" value="ECO:0007669"/>
    <property type="project" value="InterPro"/>
</dbReference>
<feature type="region of interest" description="Disordered" evidence="1">
    <location>
        <begin position="79"/>
        <end position="102"/>
    </location>
</feature>
<evidence type="ECO:0000259" key="2">
    <source>
        <dbReference type="Pfam" id="PF11716"/>
    </source>
</evidence>
<dbReference type="Pfam" id="PF11716">
    <property type="entry name" value="MDMPI_N"/>
    <property type="match status" value="1"/>
</dbReference>
<feature type="domain" description="Mycothiol-dependent maleylpyruvate isomerase metal-binding" evidence="2">
    <location>
        <begin position="11"/>
        <end position="159"/>
    </location>
</feature>
<sequence>MAGDIRQAYLEAADAAVELLREPEVAERWDEPSALDRLSVGGLAAHLATQIVRVSEALEEPGEDPIDLLENYRRSPWVLQDPDHESNANVRKRSEEAADRGPAEVAARAADLLGRQRAALAAEPRDRVVRLPWSGWSLRLDDFLLTRMMELVVHSDDLAVSVGVDTPEPPPSVAGPVVDLLSRLAVQRHGVTAVVRALSRKERAPATISAF</sequence>
<feature type="compositionally biased region" description="Basic and acidic residues" evidence="1">
    <location>
        <begin position="81"/>
        <end position="102"/>
    </location>
</feature>
<keyword evidence="3" id="KW-0670">Pyruvate</keyword>
<proteinExistence type="predicted"/>
<reference evidence="3 4" key="1">
    <citation type="submission" date="2016-10" db="EMBL/GenBank/DDBJ databases">
        <authorList>
            <person name="de Groot N.N."/>
        </authorList>
    </citation>
    <scope>NUCLEOTIDE SEQUENCE [LARGE SCALE GENOMIC DNA]</scope>
    <source>
        <strain evidence="3 4">DSM 43794</strain>
    </source>
</reference>
<accession>A0A1H1EUS2</accession>
<dbReference type="Proteomes" id="UP000217103">
    <property type="component" value="Unassembled WGS sequence"/>
</dbReference>
<dbReference type="GO" id="GO:0016853">
    <property type="term" value="F:isomerase activity"/>
    <property type="evidence" value="ECO:0007669"/>
    <property type="project" value="UniProtKB-KW"/>
</dbReference>
<evidence type="ECO:0000313" key="3">
    <source>
        <dbReference type="EMBL" id="SDQ92485.1"/>
    </source>
</evidence>
<evidence type="ECO:0000313" key="4">
    <source>
        <dbReference type="Proteomes" id="UP000217103"/>
    </source>
</evidence>
<organism evidence="3 4">
    <name type="scientific">Thermostaphylospora chromogena</name>
    <dbReference type="NCBI Taxonomy" id="35622"/>
    <lineage>
        <taxon>Bacteria</taxon>
        <taxon>Bacillati</taxon>
        <taxon>Actinomycetota</taxon>
        <taxon>Actinomycetes</taxon>
        <taxon>Streptosporangiales</taxon>
        <taxon>Thermomonosporaceae</taxon>
        <taxon>Thermostaphylospora</taxon>
    </lineage>
</organism>
<dbReference type="Gene3D" id="1.20.120.450">
    <property type="entry name" value="dinb family like domain"/>
    <property type="match status" value="1"/>
</dbReference>